<dbReference type="RefSeq" id="WP_213296846.1">
    <property type="nucleotide sequence ID" value="NZ_JAGYVZ010000005.1"/>
</dbReference>
<dbReference type="EMBL" id="JAGYVZ010000005">
    <property type="protein sequence ID" value="MBS7230766.1"/>
    <property type="molecule type" value="Genomic_DNA"/>
</dbReference>
<comment type="caution">
    <text evidence="1">The sequence shown here is derived from an EMBL/GenBank/DDBJ whole genome shotgun (WGS) entry which is preliminary data.</text>
</comment>
<gene>
    <name evidence="1" type="ORF">KHA90_07000</name>
</gene>
<proteinExistence type="predicted"/>
<accession>A0ABS5PAK4</accession>
<name>A0ABS5PAK4_9FLAO</name>
<keyword evidence="2" id="KW-1185">Reference proteome</keyword>
<dbReference type="Proteomes" id="UP000722625">
    <property type="component" value="Unassembled WGS sequence"/>
</dbReference>
<sequence length="195" mass="22641">MKKITFIIVVTFLFSCKSDIQKKEQLELKNSDKVLNESISYLSTIAWPINTDSLLTIYNTLKNTDKIEFSKKINSISQNAKIEQERVDNRILEMNKELDQKKIKQTVQEEINWKKTKAGKLQIKHPIWSKEDCEKIVNNKIWIGMSIDMLQYMNGKPNSANPSNYGNGTEWQWCWDDISPSCFYGGDDGIITSYN</sequence>
<dbReference type="PROSITE" id="PS51257">
    <property type="entry name" value="PROKAR_LIPOPROTEIN"/>
    <property type="match status" value="1"/>
</dbReference>
<protein>
    <submittedName>
        <fullName evidence="1">Uncharacterized protein</fullName>
    </submittedName>
</protein>
<evidence type="ECO:0000313" key="2">
    <source>
        <dbReference type="Proteomes" id="UP000722625"/>
    </source>
</evidence>
<organism evidence="1 2">
    <name type="scientific">Flavobacterium psychroterrae</name>
    <dbReference type="NCBI Taxonomy" id="2133767"/>
    <lineage>
        <taxon>Bacteria</taxon>
        <taxon>Pseudomonadati</taxon>
        <taxon>Bacteroidota</taxon>
        <taxon>Flavobacteriia</taxon>
        <taxon>Flavobacteriales</taxon>
        <taxon>Flavobacteriaceae</taxon>
        <taxon>Flavobacterium</taxon>
    </lineage>
</organism>
<reference evidence="1 2" key="1">
    <citation type="journal article" date="2018" name="Int. J. Syst. Evol. Microbiol.">
        <title>Flavobacterium chryseum sp. nov. and Flavobacterium psychroterrae sp. nov., novel environmental bacteria isolated from Antarctica.</title>
        <authorList>
            <person name="Kralova S."/>
            <person name="Svec P."/>
            <person name="Busse H.J."/>
            <person name="Stankova E."/>
            <person name="Vaczi P."/>
            <person name="Sedlacek I."/>
        </authorList>
    </citation>
    <scope>NUCLEOTIDE SEQUENCE [LARGE SCALE GENOMIC DNA]</scope>
    <source>
        <strain evidence="1 2">CCM 8827</strain>
    </source>
</reference>
<evidence type="ECO:0000313" key="1">
    <source>
        <dbReference type="EMBL" id="MBS7230766.1"/>
    </source>
</evidence>